<dbReference type="FunFam" id="1.20.1160.11:FF:000002">
    <property type="entry name" value="Paired amphipathic helix protein SIN3"/>
    <property type="match status" value="1"/>
</dbReference>
<feature type="compositionally biased region" description="Low complexity" evidence="8">
    <location>
        <begin position="386"/>
        <end position="416"/>
    </location>
</feature>
<dbReference type="PANTHER" id="PTHR12346">
    <property type="entry name" value="SIN3B-RELATED"/>
    <property type="match status" value="1"/>
</dbReference>
<feature type="region of interest" description="Disordered" evidence="8">
    <location>
        <begin position="1003"/>
        <end position="1144"/>
    </location>
</feature>
<evidence type="ECO:0000256" key="4">
    <source>
        <dbReference type="ARBA" id="ARBA00023015"/>
    </source>
</evidence>
<feature type="compositionally biased region" description="Polar residues" evidence="8">
    <location>
        <begin position="136"/>
        <end position="148"/>
    </location>
</feature>
<name>A0A068RHK4_9FUNG</name>
<feature type="compositionally biased region" description="Pro residues" evidence="8">
    <location>
        <begin position="18"/>
        <end position="29"/>
    </location>
</feature>
<dbReference type="GO" id="GO:0003714">
    <property type="term" value="F:transcription corepressor activity"/>
    <property type="evidence" value="ECO:0007669"/>
    <property type="project" value="InterPro"/>
</dbReference>
<dbReference type="GO" id="GO:0010628">
    <property type="term" value="P:positive regulation of gene expression"/>
    <property type="evidence" value="ECO:0007669"/>
    <property type="project" value="UniProtKB-ARBA"/>
</dbReference>
<dbReference type="GO" id="GO:0000122">
    <property type="term" value="P:negative regulation of transcription by RNA polymerase II"/>
    <property type="evidence" value="ECO:0007669"/>
    <property type="project" value="TreeGrafter"/>
</dbReference>
<feature type="compositionally biased region" description="Pro residues" evidence="8">
    <location>
        <begin position="1"/>
        <end position="11"/>
    </location>
</feature>
<feature type="compositionally biased region" description="Polar residues" evidence="8">
    <location>
        <begin position="173"/>
        <end position="185"/>
    </location>
</feature>
<dbReference type="InterPro" id="IPR013194">
    <property type="entry name" value="HDAC_interact_dom"/>
</dbReference>
<dbReference type="Proteomes" id="UP000027586">
    <property type="component" value="Unassembled WGS sequence"/>
</dbReference>
<dbReference type="VEuPathDB" id="FungiDB:LCOR_00222.1"/>
<proteinExistence type="predicted"/>
<comment type="subcellular location">
    <subcellularLocation>
        <location evidence="1 7">Nucleus</location>
    </subcellularLocation>
</comment>
<dbReference type="FunFam" id="1.20.1160.11:FF:000001">
    <property type="entry name" value="Paired amphipathic helix protein Sin3"/>
    <property type="match status" value="1"/>
</dbReference>
<feature type="compositionally biased region" description="Low complexity" evidence="8">
    <location>
        <begin position="193"/>
        <end position="227"/>
    </location>
</feature>
<feature type="compositionally biased region" description="Pro residues" evidence="8">
    <location>
        <begin position="151"/>
        <end position="164"/>
    </location>
</feature>
<dbReference type="InterPro" id="IPR031693">
    <property type="entry name" value="Sin3_C"/>
</dbReference>
<feature type="compositionally biased region" description="Basic residues" evidence="8">
    <location>
        <begin position="1041"/>
        <end position="1051"/>
    </location>
</feature>
<accession>A0A068RHK4</accession>
<dbReference type="STRING" id="1263082.A0A068RHK4"/>
<feature type="compositionally biased region" description="Low complexity" evidence="8">
    <location>
        <begin position="30"/>
        <end position="40"/>
    </location>
</feature>
<dbReference type="Pfam" id="PF02671">
    <property type="entry name" value="PAH"/>
    <property type="match status" value="3"/>
</dbReference>
<keyword evidence="11" id="KW-1185">Reference proteome</keyword>
<evidence type="ECO:0000313" key="10">
    <source>
        <dbReference type="EMBL" id="CDH48441.1"/>
    </source>
</evidence>
<dbReference type="Pfam" id="PF08295">
    <property type="entry name" value="Sin3_corepress"/>
    <property type="match status" value="1"/>
</dbReference>
<feature type="compositionally biased region" description="Pro residues" evidence="8">
    <location>
        <begin position="417"/>
        <end position="431"/>
    </location>
</feature>
<feature type="compositionally biased region" description="Polar residues" evidence="8">
    <location>
        <begin position="55"/>
        <end position="68"/>
    </location>
</feature>
<organism evidence="10 11">
    <name type="scientific">Lichtheimia corymbifera JMRC:FSU:9682</name>
    <dbReference type="NCBI Taxonomy" id="1263082"/>
    <lineage>
        <taxon>Eukaryota</taxon>
        <taxon>Fungi</taxon>
        <taxon>Fungi incertae sedis</taxon>
        <taxon>Mucoromycota</taxon>
        <taxon>Mucoromycotina</taxon>
        <taxon>Mucoromycetes</taxon>
        <taxon>Mucorales</taxon>
        <taxon>Lichtheimiaceae</taxon>
        <taxon>Lichtheimia</taxon>
    </lineage>
</organism>
<dbReference type="Pfam" id="PF16879">
    <property type="entry name" value="Sin3a_C"/>
    <property type="match status" value="1"/>
</dbReference>
<dbReference type="GO" id="GO:0033698">
    <property type="term" value="C:Rpd3L complex"/>
    <property type="evidence" value="ECO:0007669"/>
    <property type="project" value="UniProtKB-ARBA"/>
</dbReference>
<dbReference type="Gene3D" id="1.20.1160.11">
    <property type="entry name" value="Paired amphipathic helix"/>
    <property type="match status" value="3"/>
</dbReference>
<sequence>MSSPIKPPPPDIRNTPSSPLPPPPPPPPSSSSSSTATVPTSSPPLPQTLPPPLAITSNTMSRPTSQRLPSPKLSEIPFQSTASSHSSSALATSGPAYSSPTTFSSTQNMPSLPSPSVLTGASSTTTATEERMATGNNSATAAVHTTQLPSIAPPPTTPPPPPPRSSAVSSISTLVENRTQTSGTATAGGPRLTSQPTTTTTNRQPSPSPQQQQQQQQPPQTNNDNTNYRPLNVRDALTYLDQVKVQFSARPDVYNQFLDIMKDFKSQAIDTPGVIERVSILFNGHPELISGFNTFLPPGYRIECSMDPNEPDMIKVTTPAGTILKRTNAATMGMMDPRQQQHHHHHEMLHPMQTSHHHHPHHHPHPPPPPPHPGHYYQTPYGHMPSATHGPPTTTVTSSSTTTTTTATTTASLTSTIPPPSSSLSHPPPPPPHHHHHHPSYLPGSRRPGPPLPAGSAPQSQPQPPSSMHPSEDQSTTATTTTNGNSAHTRRAPVEFNHAINYVNKIKNRFANEPDTYKQFLEILQTYQKERKPIQEVYAHVQYLFSRAPDLLQEFKQFLPEITGQPAPELLDELDAYSMGSKRPYGMTQGGGMLSAGKKKRGGGKRTKGQRVEEEIIEGFPASSYYDPIRPTVSNDDVELFDQIRKHIGNKPSYEEFLKLLNLFTQQIIDINALLKQAEGFLGTDKDLFAWFKNTVAVDVKEQTIDQPAAIVPKPDLNQCTTVDSSPSYRLVSQEWQNQPCSGRDQLCWEVLNDEYVSHPIWASEDSGFVASKKNQYEEAMHRCEEERYDYDLNIDANLNVLALLEPIAEKLETMTPEQKSAFRLEPGLGGQSVTIYERIIKKIYEEDRGLEVIEMLYSNPARVVPILLRRLTQKDEEWRKAQHECNKTWREMDAKNFYRSLDYQGHSFKTNDRKAMSGKVLVAEIETLHDEASASRDDKENKKYPLRFSFGDSGVFKDVTRVIFSYIEKQNGFSSNDRSKIRIFMRIFIPLFFHVEDTVPEGMDIESDNDEEDDEDAQSMNTEESDGDVIGRSPRDRSRSPSRNRKRSGRSRTDDTDVSVQLLRDVLTKKRKNTPAVDDNDITPRNNDHENTPSSDQTIKREDTTSADEFDSVTNGGGGGDSMTRSPQEIEPPNGTQGGDRLFAAATAPGSEGRTIYTFFCNTAFYSFFRLYQMMYERLAKMKRLDEEMRNNPDKGKKINAVALELGLYSSRFDDVNTSNGYYNALLDLIDRLFDGDLDQIMFEEKARYLFATEAYVLFTIDKLVHSIIKQMQVVTMEEKCVELVELLRSDQSRDTTSSQTIASYRQRAERIVDDDENLYRINFNTETHRMTIQLLERDDDVPEQEEGNRMDWTNETQATVTESKRE</sequence>
<dbReference type="InterPro" id="IPR036600">
    <property type="entry name" value="PAH_sf"/>
</dbReference>
<feature type="compositionally biased region" description="Basic residues" evidence="8">
    <location>
        <begin position="355"/>
        <end position="365"/>
    </location>
</feature>
<dbReference type="InterPro" id="IPR039774">
    <property type="entry name" value="Sin3-like"/>
</dbReference>
<dbReference type="PROSITE" id="PS51477">
    <property type="entry name" value="PAH"/>
    <property type="match status" value="2"/>
</dbReference>
<evidence type="ECO:0000256" key="8">
    <source>
        <dbReference type="SAM" id="MobiDB-lite"/>
    </source>
</evidence>
<feature type="region of interest" description="Disordered" evidence="8">
    <location>
        <begin position="585"/>
        <end position="610"/>
    </location>
</feature>
<evidence type="ECO:0000256" key="1">
    <source>
        <dbReference type="ARBA" id="ARBA00004123"/>
    </source>
</evidence>
<dbReference type="SMART" id="SM00761">
    <property type="entry name" value="HDAC_interact"/>
    <property type="match status" value="1"/>
</dbReference>
<reference evidence="10" key="1">
    <citation type="submission" date="2013-08" db="EMBL/GenBank/DDBJ databases">
        <title>Gene expansion shapes genome architecture in the human pathogen Lichtheimia corymbifera: an evolutionary genomics analysis in the ancient terrestrial Mucorales (Mucoromycotina).</title>
        <authorList>
            <person name="Schwartze V.U."/>
            <person name="Winter S."/>
            <person name="Shelest E."/>
            <person name="Marcet-Houben M."/>
            <person name="Horn F."/>
            <person name="Wehner S."/>
            <person name="Hoffmann K."/>
            <person name="Riege K."/>
            <person name="Sammeth M."/>
            <person name="Nowrousian M."/>
            <person name="Valiante V."/>
            <person name="Linde J."/>
            <person name="Jacobsen I.D."/>
            <person name="Marz M."/>
            <person name="Brakhage A.A."/>
            <person name="Gabaldon T."/>
            <person name="Bocker S."/>
            <person name="Voigt K."/>
        </authorList>
    </citation>
    <scope>NUCLEOTIDE SEQUENCE [LARGE SCALE GENOMIC DNA]</scope>
    <source>
        <strain evidence="10">FSU 9682</strain>
    </source>
</reference>
<dbReference type="EMBL" id="CBTN010000001">
    <property type="protein sequence ID" value="CDH48441.1"/>
    <property type="molecule type" value="Genomic_DNA"/>
</dbReference>
<feature type="compositionally biased region" description="Low complexity" evidence="8">
    <location>
        <begin position="80"/>
        <end position="93"/>
    </location>
</feature>
<keyword evidence="2" id="KW-0678">Repressor</keyword>
<dbReference type="OrthoDB" id="10265969at2759"/>
<evidence type="ECO:0000259" key="9">
    <source>
        <dbReference type="SMART" id="SM00761"/>
    </source>
</evidence>
<evidence type="ECO:0000256" key="3">
    <source>
        <dbReference type="ARBA" id="ARBA00022737"/>
    </source>
</evidence>
<keyword evidence="3" id="KW-0677">Repeat</keyword>
<dbReference type="PANTHER" id="PTHR12346:SF0">
    <property type="entry name" value="SIN3A, ISOFORM G"/>
    <property type="match status" value="1"/>
</dbReference>
<feature type="compositionally biased region" description="Polar residues" evidence="8">
    <location>
        <begin position="1353"/>
        <end position="1368"/>
    </location>
</feature>
<evidence type="ECO:0000256" key="5">
    <source>
        <dbReference type="ARBA" id="ARBA00023163"/>
    </source>
</evidence>
<feature type="region of interest" description="Disordered" evidence="8">
    <location>
        <begin position="1"/>
        <end position="229"/>
    </location>
</feature>
<comment type="caution">
    <text evidence="10">The sequence shown here is derived from an EMBL/GenBank/DDBJ whole genome shotgun (WGS) entry which is preliminary data.</text>
</comment>
<evidence type="ECO:0000313" key="11">
    <source>
        <dbReference type="Proteomes" id="UP000027586"/>
    </source>
</evidence>
<feature type="domain" description="Histone deacetylase interacting" evidence="9">
    <location>
        <begin position="721"/>
        <end position="822"/>
    </location>
</feature>
<dbReference type="InterPro" id="IPR003822">
    <property type="entry name" value="PAH"/>
</dbReference>
<feature type="compositionally biased region" description="Pro residues" evidence="8">
    <location>
        <begin position="41"/>
        <end position="53"/>
    </location>
</feature>
<evidence type="ECO:0000256" key="2">
    <source>
        <dbReference type="ARBA" id="ARBA00022491"/>
    </source>
</evidence>
<feature type="region of interest" description="Disordered" evidence="8">
    <location>
        <begin position="351"/>
        <end position="493"/>
    </location>
</feature>
<keyword evidence="4" id="KW-0805">Transcription regulation</keyword>
<feature type="compositionally biased region" description="Basic residues" evidence="8">
    <location>
        <begin position="597"/>
        <end position="609"/>
    </location>
</feature>
<feature type="compositionally biased region" description="Acidic residues" evidence="8">
    <location>
        <begin position="1004"/>
        <end position="1028"/>
    </location>
</feature>
<feature type="compositionally biased region" description="Polar residues" evidence="8">
    <location>
        <begin position="95"/>
        <end position="117"/>
    </location>
</feature>
<keyword evidence="5" id="KW-0804">Transcription</keyword>
<keyword evidence="6 7" id="KW-0539">Nucleus</keyword>
<feature type="region of interest" description="Disordered" evidence="8">
    <location>
        <begin position="1339"/>
        <end position="1368"/>
    </location>
</feature>
<dbReference type="SUPFAM" id="SSF47762">
    <property type="entry name" value="PAH2 domain"/>
    <property type="match status" value="3"/>
</dbReference>
<dbReference type="FunFam" id="1.20.1160.11:FF:000003">
    <property type="entry name" value="Paired amphipathic helix SIN3-like protein"/>
    <property type="match status" value="1"/>
</dbReference>
<evidence type="ECO:0000256" key="6">
    <source>
        <dbReference type="ARBA" id="ARBA00023242"/>
    </source>
</evidence>
<protein>
    <submittedName>
        <fullName evidence="10">Sin3 protein</fullName>
    </submittedName>
</protein>
<evidence type="ECO:0000256" key="7">
    <source>
        <dbReference type="PROSITE-ProRule" id="PRU00810"/>
    </source>
</evidence>
<gene>
    <name evidence="10" type="ORF">LCOR_00222.1</name>
</gene>